<reference evidence="2 3" key="1">
    <citation type="submission" date="2017-08" db="EMBL/GenBank/DDBJ databases">
        <title>Infants hospitalized years apart are colonized by the same room-sourced microbial strains.</title>
        <authorList>
            <person name="Brooks B."/>
            <person name="Olm M.R."/>
            <person name="Firek B.A."/>
            <person name="Baker R."/>
            <person name="Thomas B.C."/>
            <person name="Morowitz M.J."/>
            <person name="Banfield J.F."/>
        </authorList>
    </citation>
    <scope>NUCLEOTIDE SEQUENCE [LARGE SCALE GENOMIC DNA]</scope>
    <source>
        <strain evidence="2">S2_006_000_R1_57</strain>
    </source>
</reference>
<dbReference type="AlphaFoldDB" id="A0A2W5KL72"/>
<evidence type="ECO:0008006" key="4">
    <source>
        <dbReference type="Google" id="ProtNLM"/>
    </source>
</evidence>
<evidence type="ECO:0000256" key="1">
    <source>
        <dbReference type="SAM" id="Phobius"/>
    </source>
</evidence>
<sequence length="197" mass="21229">MGISAVIERGFMSDSAPLPTSVSHPALPHGVNPAAIAADLQKDGVSATPQLAGALRERVYQAHSKGIDLKIVYYPGSDKSFTATRNLAELLKPHIDGTIVVLNDEQIGSVSPVYPRYVMEHAEIDANRIITNSKPPYTTQQVLARIDTYIHDVAESSLNWTPIMSGVGVTVVLTITVIATIFKRKLSALSSRITSSH</sequence>
<name>A0A2W5KL72_9ACTN</name>
<dbReference type="RefSeq" id="WP_290595248.1">
    <property type="nucleotide sequence ID" value="NZ_CAKZIO010000003.1"/>
</dbReference>
<dbReference type="Proteomes" id="UP000248606">
    <property type="component" value="Unassembled WGS sequence"/>
</dbReference>
<feature type="transmembrane region" description="Helical" evidence="1">
    <location>
        <begin position="160"/>
        <end position="182"/>
    </location>
</feature>
<dbReference type="InterPro" id="IPR046498">
    <property type="entry name" value="Rv1476-like"/>
</dbReference>
<organism evidence="2 3">
    <name type="scientific">Lawsonella clevelandensis</name>
    <dbReference type="NCBI Taxonomy" id="1528099"/>
    <lineage>
        <taxon>Bacteria</taxon>
        <taxon>Bacillati</taxon>
        <taxon>Actinomycetota</taxon>
        <taxon>Actinomycetes</taxon>
        <taxon>Mycobacteriales</taxon>
        <taxon>Lawsonellaceae</taxon>
        <taxon>Lawsonella</taxon>
    </lineage>
</organism>
<evidence type="ECO:0000313" key="2">
    <source>
        <dbReference type="EMBL" id="PZP89959.1"/>
    </source>
</evidence>
<comment type="caution">
    <text evidence="2">The sequence shown here is derived from an EMBL/GenBank/DDBJ whole genome shotgun (WGS) entry which is preliminary data.</text>
</comment>
<dbReference type="EMBL" id="QFOZ01000001">
    <property type="protein sequence ID" value="PZP89959.1"/>
    <property type="molecule type" value="Genomic_DNA"/>
</dbReference>
<accession>A0A2W5KL72</accession>
<keyword evidence="1" id="KW-1133">Transmembrane helix</keyword>
<gene>
    <name evidence="2" type="ORF">DI579_02055</name>
</gene>
<protein>
    <recommendedName>
        <fullName evidence="4">TPM domain-containing protein</fullName>
    </recommendedName>
</protein>
<dbReference type="Pfam" id="PF20381">
    <property type="entry name" value="Rv1476"/>
    <property type="match status" value="1"/>
</dbReference>
<keyword evidence="1" id="KW-0472">Membrane</keyword>
<keyword evidence="1" id="KW-0812">Transmembrane</keyword>
<evidence type="ECO:0000313" key="3">
    <source>
        <dbReference type="Proteomes" id="UP000248606"/>
    </source>
</evidence>
<proteinExistence type="predicted"/>